<reference evidence="2" key="1">
    <citation type="submission" date="2018-05" db="EMBL/GenBank/DDBJ databases">
        <authorList>
            <person name="Lanie J.A."/>
            <person name="Ng W.-L."/>
            <person name="Kazmierczak K.M."/>
            <person name="Andrzejewski T.M."/>
            <person name="Davidsen T.M."/>
            <person name="Wayne K.J."/>
            <person name="Tettelin H."/>
            <person name="Glass J.I."/>
            <person name="Rusch D."/>
            <person name="Podicherti R."/>
            <person name="Tsui H.-C.T."/>
            <person name="Winkler M.E."/>
        </authorList>
    </citation>
    <scope>NUCLEOTIDE SEQUENCE</scope>
</reference>
<gene>
    <name evidence="2" type="ORF">METZ01_LOCUS150793</name>
</gene>
<feature type="compositionally biased region" description="Basic and acidic residues" evidence="1">
    <location>
        <begin position="20"/>
        <end position="29"/>
    </location>
</feature>
<proteinExistence type="predicted"/>
<evidence type="ECO:0000313" key="2">
    <source>
        <dbReference type="EMBL" id="SVA97939.1"/>
    </source>
</evidence>
<protein>
    <submittedName>
        <fullName evidence="2">Uncharacterized protein</fullName>
    </submittedName>
</protein>
<organism evidence="2">
    <name type="scientific">marine metagenome</name>
    <dbReference type="NCBI Taxonomy" id="408172"/>
    <lineage>
        <taxon>unclassified sequences</taxon>
        <taxon>metagenomes</taxon>
        <taxon>ecological metagenomes</taxon>
    </lineage>
</organism>
<evidence type="ECO:0000256" key="1">
    <source>
        <dbReference type="SAM" id="MobiDB-lite"/>
    </source>
</evidence>
<dbReference type="EMBL" id="UINC01024403">
    <property type="protein sequence ID" value="SVA97939.1"/>
    <property type="molecule type" value="Genomic_DNA"/>
</dbReference>
<name>A0A382A976_9ZZZZ</name>
<accession>A0A382A976</accession>
<dbReference type="AlphaFoldDB" id="A0A382A976"/>
<feature type="region of interest" description="Disordered" evidence="1">
    <location>
        <begin position="1"/>
        <end position="36"/>
    </location>
</feature>
<sequence length="36" mass="4244">MKPNDTKNARKQNRSAARQHSLEESDMSKRYALPKR</sequence>